<sequence length="134" mass="14818">MKSLPPPSLRSTEDRLLPRAQLRPTFARRRKNNTEEPNSVEKPAHRRKAPAPVRVCFSGAGASVKRSPTASPCSSDERVRICAQLRLVLGNRRIPDRWHHTSCQAVGTGGCHFQAAVSPVKGCVVGSRWRNEKS</sequence>
<organism evidence="2">
    <name type="scientific">bioreactor metagenome</name>
    <dbReference type="NCBI Taxonomy" id="1076179"/>
    <lineage>
        <taxon>unclassified sequences</taxon>
        <taxon>metagenomes</taxon>
        <taxon>ecological metagenomes</taxon>
    </lineage>
</organism>
<dbReference type="EMBL" id="VSSQ01033427">
    <property type="protein sequence ID" value="MPM85014.1"/>
    <property type="molecule type" value="Genomic_DNA"/>
</dbReference>
<comment type="caution">
    <text evidence="2">The sequence shown here is derived from an EMBL/GenBank/DDBJ whole genome shotgun (WGS) entry which is preliminary data.</text>
</comment>
<reference evidence="2" key="1">
    <citation type="submission" date="2019-08" db="EMBL/GenBank/DDBJ databases">
        <authorList>
            <person name="Kucharzyk K."/>
            <person name="Murdoch R.W."/>
            <person name="Higgins S."/>
            <person name="Loffler F."/>
        </authorList>
    </citation>
    <scope>NUCLEOTIDE SEQUENCE</scope>
</reference>
<dbReference type="AlphaFoldDB" id="A0A645D6P9"/>
<feature type="region of interest" description="Disordered" evidence="1">
    <location>
        <begin position="1"/>
        <end position="52"/>
    </location>
</feature>
<evidence type="ECO:0000313" key="2">
    <source>
        <dbReference type="EMBL" id="MPM85014.1"/>
    </source>
</evidence>
<evidence type="ECO:0000256" key="1">
    <source>
        <dbReference type="SAM" id="MobiDB-lite"/>
    </source>
</evidence>
<proteinExistence type="predicted"/>
<protein>
    <submittedName>
        <fullName evidence="2">Uncharacterized protein</fullName>
    </submittedName>
</protein>
<gene>
    <name evidence="2" type="ORF">SDC9_132091</name>
</gene>
<accession>A0A645D6P9</accession>
<name>A0A645D6P9_9ZZZZ</name>